<dbReference type="FunFam" id="3.40.50.20:FF:000010">
    <property type="entry name" value="Propionyl-CoA carboxylase subunit alpha"/>
    <property type="match status" value="1"/>
</dbReference>
<protein>
    <submittedName>
        <fullName evidence="10">ATP-grasp domain-containing protein</fullName>
    </submittedName>
</protein>
<dbReference type="AlphaFoldDB" id="A0A9E8CSG1"/>
<dbReference type="SUPFAM" id="SSF51230">
    <property type="entry name" value="Single hybrid motif"/>
    <property type="match status" value="1"/>
</dbReference>
<dbReference type="Pfam" id="PF02786">
    <property type="entry name" value="CPSase_L_D2"/>
    <property type="match status" value="1"/>
</dbReference>
<dbReference type="Gene3D" id="3.30.470.20">
    <property type="entry name" value="ATP-grasp fold, B domain"/>
    <property type="match status" value="1"/>
</dbReference>
<dbReference type="InterPro" id="IPR016185">
    <property type="entry name" value="PreATP-grasp_dom_sf"/>
</dbReference>
<dbReference type="InterPro" id="IPR005481">
    <property type="entry name" value="BC-like_N"/>
</dbReference>
<dbReference type="InterPro" id="IPR011764">
    <property type="entry name" value="Biotin_carboxylation_dom"/>
</dbReference>
<gene>
    <name evidence="10" type="ORF">NWE54_25610</name>
</gene>
<evidence type="ECO:0000256" key="1">
    <source>
        <dbReference type="ARBA" id="ARBA00001953"/>
    </source>
</evidence>
<evidence type="ECO:0000256" key="3">
    <source>
        <dbReference type="ARBA" id="ARBA00022741"/>
    </source>
</evidence>
<name>A0A9E8CSG1_9HYPH</name>
<accession>A0A9E8CSG1</accession>
<dbReference type="PROSITE" id="PS00866">
    <property type="entry name" value="CPSASE_1"/>
    <property type="match status" value="1"/>
</dbReference>
<dbReference type="PROSITE" id="PS50975">
    <property type="entry name" value="ATP_GRASP"/>
    <property type="match status" value="1"/>
</dbReference>
<dbReference type="SMART" id="SM00878">
    <property type="entry name" value="Biotin_carb_C"/>
    <property type="match status" value="1"/>
</dbReference>
<dbReference type="InterPro" id="IPR000089">
    <property type="entry name" value="Biotin_lipoyl"/>
</dbReference>
<keyword evidence="2" id="KW-0436">Ligase</keyword>
<dbReference type="PANTHER" id="PTHR18866">
    <property type="entry name" value="CARBOXYLASE:PYRUVATE/ACETYL-COA/PROPIONYL-COA CARBOXYLASE"/>
    <property type="match status" value="1"/>
</dbReference>
<feature type="domain" description="Biotin carboxylation" evidence="9">
    <location>
        <begin position="1"/>
        <end position="445"/>
    </location>
</feature>
<dbReference type="SUPFAM" id="SSF52440">
    <property type="entry name" value="PreATP-grasp domain"/>
    <property type="match status" value="1"/>
</dbReference>
<dbReference type="InterPro" id="IPR011054">
    <property type="entry name" value="Rudment_hybrid_motif"/>
</dbReference>
<keyword evidence="3 6" id="KW-0547">Nucleotide-binding</keyword>
<evidence type="ECO:0000259" key="9">
    <source>
        <dbReference type="PROSITE" id="PS50979"/>
    </source>
</evidence>
<organism evidence="10">
    <name type="scientific">Bosea sp. NBC_00436</name>
    <dbReference type="NCBI Taxonomy" id="2969620"/>
    <lineage>
        <taxon>Bacteria</taxon>
        <taxon>Pseudomonadati</taxon>
        <taxon>Pseudomonadota</taxon>
        <taxon>Alphaproteobacteria</taxon>
        <taxon>Hyphomicrobiales</taxon>
        <taxon>Boseaceae</taxon>
        <taxon>Bosea</taxon>
    </lineage>
</organism>
<evidence type="ECO:0000256" key="5">
    <source>
        <dbReference type="ARBA" id="ARBA00023267"/>
    </source>
</evidence>
<dbReference type="SUPFAM" id="SSF51246">
    <property type="entry name" value="Rudiment single hybrid motif"/>
    <property type="match status" value="1"/>
</dbReference>
<dbReference type="InterPro" id="IPR005479">
    <property type="entry name" value="CPAse_ATP-bd"/>
</dbReference>
<evidence type="ECO:0000256" key="2">
    <source>
        <dbReference type="ARBA" id="ARBA00022598"/>
    </source>
</evidence>
<evidence type="ECO:0000313" key="10">
    <source>
        <dbReference type="EMBL" id="UZF87086.1"/>
    </source>
</evidence>
<keyword evidence="4 6" id="KW-0067">ATP-binding</keyword>
<dbReference type="PROSITE" id="PS50968">
    <property type="entry name" value="BIOTINYL_LIPOYL"/>
    <property type="match status" value="1"/>
</dbReference>
<sequence>MIGSLLIANRGEIAVRIMRTCRRLGIRTVAVFSDADRDAQHVAFADEAVRIGPAAARDSYLRAEAIMEAAARSGAEAIHPGYGFLSEKPDLPLLCQQAGRIFVGPSAECITAMGPKIGSKLIAEKAGVPSVPGYAGEDQSNAALTAAAARVGYPVMIKASAGGGGKGMRRVFAAQELVPAVEMARAEAQAAFGDPALLIEKLVMRPRHLEVQVAGDKHGNVAHLFERDCSVQRNNQKVLEEAPAPNLAPAIRAKLLERGVALAKAIGYDNLGTVEFILEDGFDEPWFLEMNTRLQVEHPVTEAITGYDLVEWQIRIAAGERLPALQPEIRERGHAIEARITAERADQGFRPDTGRIAGYAEPASIRVDSGVKAGSEVTLFYDSLLAKAIAAGPDRATACARLAAGLRDFAILGPATTLPFLIDAVEHPLFAEGRATTRFIEDAFPDGWTAKRPRQRLARTVAALLWLEQQKTAHLHVDAWNSLAGFRLLAPAGGVATSRLIAEEEDGATKLEVRFLPDGRRVVLDPDGEIELALRVSAESFELSCEDRVLRGSHATTGSHVRLTLDGETFAIGIGSEARPAAAAGSAGVGSGAVLAPMPGVVAEVRVAPGDVVEAGQVVIVLESMKLFTSLSAGIGGMVADIACRPGDTVQAGKRLVLIETTAA</sequence>
<dbReference type="EMBL" id="CP102774">
    <property type="protein sequence ID" value="UZF87086.1"/>
    <property type="molecule type" value="Genomic_DNA"/>
</dbReference>
<dbReference type="PROSITE" id="PS00867">
    <property type="entry name" value="CPSASE_2"/>
    <property type="match status" value="1"/>
</dbReference>
<evidence type="ECO:0000256" key="4">
    <source>
        <dbReference type="ARBA" id="ARBA00022840"/>
    </source>
</evidence>
<dbReference type="Pfam" id="PF02785">
    <property type="entry name" value="Biotin_carb_C"/>
    <property type="match status" value="1"/>
</dbReference>
<dbReference type="PROSITE" id="PS50979">
    <property type="entry name" value="BC"/>
    <property type="match status" value="1"/>
</dbReference>
<comment type="cofactor">
    <cofactor evidence="1">
        <name>biotin</name>
        <dbReference type="ChEBI" id="CHEBI:57586"/>
    </cofactor>
</comment>
<dbReference type="SUPFAM" id="SSF56059">
    <property type="entry name" value="Glutathione synthetase ATP-binding domain-like"/>
    <property type="match status" value="1"/>
</dbReference>
<dbReference type="InterPro" id="IPR011761">
    <property type="entry name" value="ATP-grasp"/>
</dbReference>
<dbReference type="CDD" id="cd06850">
    <property type="entry name" value="biotinyl_domain"/>
    <property type="match status" value="1"/>
</dbReference>
<feature type="domain" description="Lipoyl-binding" evidence="7">
    <location>
        <begin position="584"/>
        <end position="660"/>
    </location>
</feature>
<dbReference type="GO" id="GO:0005524">
    <property type="term" value="F:ATP binding"/>
    <property type="evidence" value="ECO:0007669"/>
    <property type="project" value="UniProtKB-UniRule"/>
</dbReference>
<dbReference type="InterPro" id="IPR011053">
    <property type="entry name" value="Single_hybrid_motif"/>
</dbReference>
<evidence type="ECO:0000259" key="7">
    <source>
        <dbReference type="PROSITE" id="PS50968"/>
    </source>
</evidence>
<dbReference type="FunFam" id="3.30.1490.20:FF:000003">
    <property type="entry name" value="acetyl-CoA carboxylase isoform X1"/>
    <property type="match status" value="1"/>
</dbReference>
<dbReference type="Pfam" id="PF00364">
    <property type="entry name" value="Biotin_lipoyl"/>
    <property type="match status" value="1"/>
</dbReference>
<dbReference type="GO" id="GO:0046872">
    <property type="term" value="F:metal ion binding"/>
    <property type="evidence" value="ECO:0007669"/>
    <property type="project" value="InterPro"/>
</dbReference>
<dbReference type="Gene3D" id="2.40.50.100">
    <property type="match status" value="1"/>
</dbReference>
<dbReference type="PANTHER" id="PTHR18866:SF33">
    <property type="entry name" value="METHYLCROTONOYL-COA CARBOXYLASE SUBUNIT ALPHA, MITOCHONDRIAL-RELATED"/>
    <property type="match status" value="1"/>
</dbReference>
<evidence type="ECO:0000256" key="6">
    <source>
        <dbReference type="PROSITE-ProRule" id="PRU00409"/>
    </source>
</evidence>
<evidence type="ECO:0000259" key="8">
    <source>
        <dbReference type="PROSITE" id="PS50975"/>
    </source>
</evidence>
<dbReference type="InterPro" id="IPR050856">
    <property type="entry name" value="Biotin_carboxylase_complex"/>
</dbReference>
<dbReference type="InterPro" id="IPR005482">
    <property type="entry name" value="Biotin_COase_C"/>
</dbReference>
<reference evidence="10" key="1">
    <citation type="submission" date="2022-08" db="EMBL/GenBank/DDBJ databases">
        <title>Complete Genome Sequences of 2 Bosea sp. soil isolates.</title>
        <authorList>
            <person name="Alvarez Arevalo M."/>
            <person name="Sterndorff E.B."/>
            <person name="Faurdal D."/>
            <person name="Joergensen T.S."/>
            <person name="Weber T."/>
        </authorList>
    </citation>
    <scope>NUCLEOTIDE SEQUENCE</scope>
    <source>
        <strain evidence="10">NBC_00436</strain>
    </source>
</reference>
<keyword evidence="5" id="KW-0092">Biotin</keyword>
<feature type="domain" description="ATP-grasp" evidence="8">
    <location>
        <begin position="120"/>
        <end position="318"/>
    </location>
</feature>
<dbReference type="Pfam" id="PF00289">
    <property type="entry name" value="Biotin_carb_N"/>
    <property type="match status" value="1"/>
</dbReference>
<proteinExistence type="predicted"/>
<dbReference type="GO" id="GO:0016874">
    <property type="term" value="F:ligase activity"/>
    <property type="evidence" value="ECO:0007669"/>
    <property type="project" value="UniProtKB-KW"/>
</dbReference>